<dbReference type="AlphaFoldDB" id="C1HBW8"/>
<dbReference type="VEuPathDB" id="FungiDB:PAAG_08259"/>
<dbReference type="EMBL" id="KN294022">
    <property type="protein sequence ID" value="EEH38532.1"/>
    <property type="molecule type" value="Genomic_DNA"/>
</dbReference>
<dbReference type="STRING" id="502779.C1HBW8"/>
<dbReference type="HOGENOM" id="CLU_013298_0_1_1"/>
<dbReference type="OMA" id="YQFKIFS"/>
<keyword evidence="10" id="KW-0732">Signal</keyword>
<dbReference type="GeneID" id="9093011"/>
<evidence type="ECO:0000256" key="2">
    <source>
        <dbReference type="ARBA" id="ARBA00004922"/>
    </source>
</evidence>
<keyword evidence="9" id="KW-0472">Membrane</keyword>
<dbReference type="RefSeq" id="XP_002789822.1">
    <property type="nucleotide sequence ID" value="XM_002789776.1"/>
</dbReference>
<feature type="signal peptide" evidence="10">
    <location>
        <begin position="1"/>
        <end position="30"/>
    </location>
</feature>
<name>C1HBW8_PARBA</name>
<evidence type="ECO:0000256" key="9">
    <source>
        <dbReference type="ARBA" id="ARBA00023136"/>
    </source>
</evidence>
<gene>
    <name evidence="11" type="ORF">PAAG_08259</name>
</gene>
<evidence type="ECO:0000256" key="4">
    <source>
        <dbReference type="ARBA" id="ARBA00022679"/>
    </source>
</evidence>
<sequence>MVQGPRYRRTFPLVLIALFLYFTLRRTVSSSSADNDSSESIQNGIPTTAKHGEFWVTFHEILKAAEPHCKSPRRIEDHPAAIGFKPDQIENVTLPEHIIVDREDREILKKAHLLFTSFLSDSTAPRLQYTPGTKGIVSTAGGKYLPVLVTSLHMLRKTGSDLPAEIFVADKSEYDEYVCGVLLPSMNAKCVILAEILDFSPLDEGLKKYQFKIFSLLFSSFEQVLFLDADAFPMHNPIHLFDSDPFISTGMVTWPDFWQVTYHPSFFEVSSQKVPTGFSHASTESGQVLVSKKSHAKMLLLSAYYNFYGPSHYYLLLSQGHPGEGDKETFIAPAMILNLPFYAVSTGPAVFGYRKPNGDWEGGVILQVNPIWDFKIPKGKVYGWSDKPSSPPESFITCHANLPKLDPMSVFGEKGLAWDGEGKPQRMWGPAREMIAKVGFDIERRLWGELRTTACEMEGKFQPWNDKPKLCEKIGQFMAQIG</sequence>
<accession>C1HBW8</accession>
<dbReference type="KEGG" id="pbl:PAAG_08259"/>
<evidence type="ECO:0000256" key="6">
    <source>
        <dbReference type="ARBA" id="ARBA00022968"/>
    </source>
</evidence>
<evidence type="ECO:0000256" key="3">
    <source>
        <dbReference type="ARBA" id="ARBA00009105"/>
    </source>
</evidence>
<keyword evidence="12" id="KW-1185">Reference proteome</keyword>
<evidence type="ECO:0008006" key="13">
    <source>
        <dbReference type="Google" id="ProtNLM"/>
    </source>
</evidence>
<evidence type="ECO:0000256" key="5">
    <source>
        <dbReference type="ARBA" id="ARBA00022692"/>
    </source>
</evidence>
<dbReference type="Gene3D" id="3.90.550.10">
    <property type="entry name" value="Spore Coat Polysaccharide Biosynthesis Protein SpsA, Chain A"/>
    <property type="match status" value="1"/>
</dbReference>
<organism evidence="11 12">
    <name type="scientific">Paracoccidioides lutzii (strain ATCC MYA-826 / Pb01)</name>
    <name type="common">Paracoccidioides brasiliensis</name>
    <dbReference type="NCBI Taxonomy" id="502779"/>
    <lineage>
        <taxon>Eukaryota</taxon>
        <taxon>Fungi</taxon>
        <taxon>Dikarya</taxon>
        <taxon>Ascomycota</taxon>
        <taxon>Pezizomycotina</taxon>
        <taxon>Eurotiomycetes</taxon>
        <taxon>Eurotiomycetidae</taxon>
        <taxon>Onygenales</taxon>
        <taxon>Ajellomycetaceae</taxon>
        <taxon>Paracoccidioides</taxon>
    </lineage>
</organism>
<dbReference type="GO" id="GO:0000026">
    <property type="term" value="F:alpha-1,2-mannosyltransferase activity"/>
    <property type="evidence" value="ECO:0007669"/>
    <property type="project" value="TreeGrafter"/>
</dbReference>
<dbReference type="SUPFAM" id="SSF53448">
    <property type="entry name" value="Nucleotide-diphospho-sugar transferases"/>
    <property type="match status" value="1"/>
</dbReference>
<dbReference type="eggNOG" id="ENOG502QQ16">
    <property type="taxonomic scope" value="Eukaryota"/>
</dbReference>
<dbReference type="InterPro" id="IPR022751">
    <property type="entry name" value="Alpha_mannosyltransferase"/>
</dbReference>
<evidence type="ECO:0000256" key="8">
    <source>
        <dbReference type="ARBA" id="ARBA00023034"/>
    </source>
</evidence>
<evidence type="ECO:0000256" key="10">
    <source>
        <dbReference type="SAM" id="SignalP"/>
    </source>
</evidence>
<keyword evidence="5" id="KW-0812">Transmembrane</keyword>
<dbReference type="PANTHER" id="PTHR31646">
    <property type="entry name" value="ALPHA-1,2-MANNOSYLTRANSFERASE MNN2"/>
    <property type="match status" value="1"/>
</dbReference>
<proteinExistence type="inferred from homology"/>
<feature type="chain" id="PRO_5002910596" description="Alpha-1,2-mannosyltransferase" evidence="10">
    <location>
        <begin position="31"/>
        <end position="482"/>
    </location>
</feature>
<comment type="pathway">
    <text evidence="2">Protein modification; protein glycosylation.</text>
</comment>
<dbReference type="GO" id="GO:0000139">
    <property type="term" value="C:Golgi membrane"/>
    <property type="evidence" value="ECO:0007669"/>
    <property type="project" value="UniProtKB-SubCell"/>
</dbReference>
<dbReference type="OrthoDB" id="4484309at2759"/>
<dbReference type="Proteomes" id="UP000002059">
    <property type="component" value="Partially assembled WGS sequence"/>
</dbReference>
<comment type="similarity">
    <text evidence="3">Belongs to the MNN1/MNT family.</text>
</comment>
<protein>
    <recommendedName>
        <fullName evidence="13">Alpha-1,2-mannosyltransferase</fullName>
    </recommendedName>
</protein>
<comment type="subcellular location">
    <subcellularLocation>
        <location evidence="1">Golgi apparatus membrane</location>
        <topology evidence="1">Single-pass type II membrane protein</topology>
    </subcellularLocation>
</comment>
<evidence type="ECO:0000313" key="12">
    <source>
        <dbReference type="Proteomes" id="UP000002059"/>
    </source>
</evidence>
<dbReference type="PANTHER" id="PTHR31646:SF1">
    <property type="entry name" value="ALPHA-1,2-MANNOSYLTRANSFERASE MNN2"/>
    <property type="match status" value="1"/>
</dbReference>
<reference evidence="11 12" key="1">
    <citation type="journal article" date="2011" name="PLoS Genet.">
        <title>Comparative genomic analysis of human fungal pathogens causing paracoccidioidomycosis.</title>
        <authorList>
            <person name="Desjardins C.A."/>
            <person name="Champion M.D."/>
            <person name="Holder J.W."/>
            <person name="Muszewska A."/>
            <person name="Goldberg J."/>
            <person name="Bailao A.M."/>
            <person name="Brigido M.M."/>
            <person name="Ferreira M.E."/>
            <person name="Garcia A.M."/>
            <person name="Grynberg M."/>
            <person name="Gujja S."/>
            <person name="Heiman D.I."/>
            <person name="Henn M.R."/>
            <person name="Kodira C.D."/>
            <person name="Leon-Narvaez H."/>
            <person name="Longo L.V."/>
            <person name="Ma L.J."/>
            <person name="Malavazi I."/>
            <person name="Matsuo A.L."/>
            <person name="Morais F.V."/>
            <person name="Pereira M."/>
            <person name="Rodriguez-Brito S."/>
            <person name="Sakthikumar S."/>
            <person name="Salem-Izacc S.M."/>
            <person name="Sykes S.M."/>
            <person name="Teixeira M.M."/>
            <person name="Vallejo M.C."/>
            <person name="Walter M.E."/>
            <person name="Yandava C."/>
            <person name="Young S."/>
            <person name="Zeng Q."/>
            <person name="Zucker J."/>
            <person name="Felipe M.S."/>
            <person name="Goldman G.H."/>
            <person name="Haas B.J."/>
            <person name="McEwen J.G."/>
            <person name="Nino-Vega G."/>
            <person name="Puccia R."/>
            <person name="San-Blas G."/>
            <person name="Soares C.M."/>
            <person name="Birren B.W."/>
            <person name="Cuomo C.A."/>
        </authorList>
    </citation>
    <scope>NUCLEOTIDE SEQUENCE [LARGE SCALE GENOMIC DNA]</scope>
    <source>
        <strain evidence="12">ATCC MYA-826 / Pb01</strain>
    </source>
</reference>
<keyword evidence="8" id="KW-0333">Golgi apparatus</keyword>
<evidence type="ECO:0000256" key="7">
    <source>
        <dbReference type="ARBA" id="ARBA00022989"/>
    </source>
</evidence>
<evidence type="ECO:0000313" key="11">
    <source>
        <dbReference type="EMBL" id="EEH38532.1"/>
    </source>
</evidence>
<keyword evidence="7" id="KW-1133">Transmembrane helix</keyword>
<dbReference type="GO" id="GO:0046354">
    <property type="term" value="P:mannan biosynthetic process"/>
    <property type="evidence" value="ECO:0007669"/>
    <property type="project" value="TreeGrafter"/>
</dbReference>
<keyword evidence="6" id="KW-0735">Signal-anchor</keyword>
<keyword evidence="4" id="KW-0808">Transferase</keyword>
<dbReference type="InterPro" id="IPR029044">
    <property type="entry name" value="Nucleotide-diphossugar_trans"/>
</dbReference>
<dbReference type="Pfam" id="PF11051">
    <property type="entry name" value="Mannosyl_trans3"/>
    <property type="match status" value="2"/>
</dbReference>
<evidence type="ECO:0000256" key="1">
    <source>
        <dbReference type="ARBA" id="ARBA00004323"/>
    </source>
</evidence>